<feature type="region of interest" description="Disordered" evidence="5">
    <location>
        <begin position="281"/>
        <end position="303"/>
    </location>
</feature>
<comment type="caution">
    <text evidence="8">The sequence shown here is derived from an EMBL/GenBank/DDBJ whole genome shotgun (WGS) entry which is preliminary data.</text>
</comment>
<evidence type="ECO:0000256" key="2">
    <source>
        <dbReference type="ARBA" id="ARBA00022490"/>
    </source>
</evidence>
<dbReference type="PROSITE" id="PS51396">
    <property type="entry name" value="PUL"/>
    <property type="match status" value="1"/>
</dbReference>
<reference evidence="8" key="1">
    <citation type="submission" date="2017-08" db="EMBL/GenBank/DDBJ databases">
        <authorList>
            <person name="Polle J.E."/>
            <person name="Barry K."/>
            <person name="Cushman J."/>
            <person name="Schmutz J."/>
            <person name="Tran D."/>
            <person name="Hathwaick L.T."/>
            <person name="Yim W.C."/>
            <person name="Jenkins J."/>
            <person name="Mckie-Krisberg Z.M."/>
            <person name="Prochnik S."/>
            <person name="Lindquist E."/>
            <person name="Dockter R.B."/>
            <person name="Adam C."/>
            <person name="Molina H."/>
            <person name="Bunkerborg J."/>
            <person name="Jin E."/>
            <person name="Buchheim M."/>
            <person name="Magnuson J."/>
        </authorList>
    </citation>
    <scope>NUCLEOTIDE SEQUENCE</scope>
    <source>
        <strain evidence="8">CCAP 19/18</strain>
    </source>
</reference>
<dbReference type="Proteomes" id="UP000815325">
    <property type="component" value="Unassembled WGS sequence"/>
</dbReference>
<evidence type="ECO:0000256" key="1">
    <source>
        <dbReference type="ARBA" id="ARBA00004496"/>
    </source>
</evidence>
<dbReference type="Pfam" id="PF09070">
    <property type="entry name" value="PFU"/>
    <property type="match status" value="1"/>
</dbReference>
<dbReference type="InterPro" id="IPR015155">
    <property type="entry name" value="PFU"/>
</dbReference>
<dbReference type="PROSITE" id="PS51394">
    <property type="entry name" value="PFU"/>
    <property type="match status" value="1"/>
</dbReference>
<accession>A0ABQ7GYC7</accession>
<organism evidence="8 9">
    <name type="scientific">Dunaliella salina</name>
    <name type="common">Green alga</name>
    <name type="synonym">Protococcus salinus</name>
    <dbReference type="NCBI Taxonomy" id="3046"/>
    <lineage>
        <taxon>Eukaryota</taxon>
        <taxon>Viridiplantae</taxon>
        <taxon>Chlorophyta</taxon>
        <taxon>core chlorophytes</taxon>
        <taxon>Chlorophyceae</taxon>
        <taxon>CS clade</taxon>
        <taxon>Chlamydomonadales</taxon>
        <taxon>Dunaliellaceae</taxon>
        <taxon>Dunaliella</taxon>
    </lineage>
</organism>
<feature type="region of interest" description="Disordered" evidence="5">
    <location>
        <begin position="67"/>
        <end position="92"/>
    </location>
</feature>
<dbReference type="Pfam" id="PF08324">
    <property type="entry name" value="PUL"/>
    <property type="match status" value="1"/>
</dbReference>
<dbReference type="PANTHER" id="PTHR19849:SF0">
    <property type="entry name" value="PHOSPHOLIPASE A-2-ACTIVATING PROTEIN"/>
    <property type="match status" value="1"/>
</dbReference>
<comment type="subcellular location">
    <subcellularLocation>
        <location evidence="1">Cytoplasm</location>
    </subcellularLocation>
</comment>
<evidence type="ECO:0000256" key="5">
    <source>
        <dbReference type="SAM" id="MobiDB-lite"/>
    </source>
</evidence>
<evidence type="ECO:0000256" key="3">
    <source>
        <dbReference type="ARBA" id="ARBA00022574"/>
    </source>
</evidence>
<dbReference type="PANTHER" id="PTHR19849">
    <property type="entry name" value="PHOSPHOLIPASE A-2-ACTIVATING PROTEIN"/>
    <property type="match status" value="1"/>
</dbReference>
<protein>
    <submittedName>
        <fullName evidence="8">PLAA family ubiquitin binding-domain-containing protein</fullName>
    </submittedName>
</protein>
<dbReference type="Gene3D" id="1.25.10.10">
    <property type="entry name" value="Leucine-rich Repeat Variant"/>
    <property type="match status" value="1"/>
</dbReference>
<dbReference type="InterPro" id="IPR011989">
    <property type="entry name" value="ARM-like"/>
</dbReference>
<evidence type="ECO:0000256" key="4">
    <source>
        <dbReference type="ARBA" id="ARBA00022737"/>
    </source>
</evidence>
<proteinExistence type="predicted"/>
<evidence type="ECO:0000313" key="9">
    <source>
        <dbReference type="Proteomes" id="UP000815325"/>
    </source>
</evidence>
<keyword evidence="2" id="KW-0963">Cytoplasm</keyword>
<dbReference type="EMBL" id="MU069538">
    <property type="protein sequence ID" value="KAF5839606.1"/>
    <property type="molecule type" value="Genomic_DNA"/>
</dbReference>
<dbReference type="Gene3D" id="3.10.20.870">
    <property type="entry name" value="PFU (PLAA family ubiquitin binding), C-terminal domain"/>
    <property type="match status" value="1"/>
</dbReference>
<dbReference type="InterPro" id="IPR013535">
    <property type="entry name" value="PUL_dom"/>
</dbReference>
<evidence type="ECO:0000259" key="7">
    <source>
        <dbReference type="PROSITE" id="PS51396"/>
    </source>
</evidence>
<feature type="compositionally biased region" description="Low complexity" evidence="5">
    <location>
        <begin position="67"/>
        <end position="85"/>
    </location>
</feature>
<evidence type="ECO:0000259" key="6">
    <source>
        <dbReference type="PROSITE" id="PS51394"/>
    </source>
</evidence>
<gene>
    <name evidence="8" type="ORF">DUNSADRAFT_385</name>
</gene>
<sequence>MSTAEYFRQPQTRTGSLRSHVGKHEAAAWQQFQSLHLVLLSHSRQPQAAPDAQAAYTATLENVKQQRAAAAAEAGGGQQQQQQQALPPGVKVEEPHSLNVPGAKDGQYKFVKEQGGSVNAYSWSMQEWKWDLIGEVSGPPSGGGGDAGAIKKLHRGKEYDYVIDVDVADGAPPLKLALNRDDNPYLVADAFMAENDLPTTYKDQIVQFIMANTSIKQPGPSLDDIPITGGAFDPFTGGAPAPKPTFHHAPQSVYLVFDNLPPVDKLAAKVREFSAALQAEPSTSSSSLTAEESSQLEPMLQGAVAQATKAATATTAGGSGSGGEQLEPLVQLLVSKLLKWPLAQIFPILDIVRLMLLSEEGQHQLLSRHQCMDSLSTSTPGTVAAAMKAAADPNTAPPAAQQLGCRVAVNAFKQPEPRQWAVRERSGLLDTLAGAASSSNKAVRTSYATLLLNYVVASRQLKGELAQDEAKLQLLSGLAEVLSNCPTDDLDTLFRGLAATATLLIGDKALAALAGELGVKDVLRRVHDSPEAKSPQGRRVLEAALDVAAALEGKQ</sequence>
<name>A0ABQ7GYC7_DUNSA</name>
<feature type="domain" description="PFU" evidence="6">
    <location>
        <begin position="122"/>
        <end position="223"/>
    </location>
</feature>
<dbReference type="InterPro" id="IPR038122">
    <property type="entry name" value="PFU_sf"/>
</dbReference>
<feature type="domain" description="PUL" evidence="7">
    <location>
        <begin position="247"/>
        <end position="547"/>
    </location>
</feature>
<keyword evidence="3" id="KW-0853">WD repeat</keyword>
<keyword evidence="9" id="KW-1185">Reference proteome</keyword>
<keyword evidence="4" id="KW-0677">Repeat</keyword>
<evidence type="ECO:0000313" key="8">
    <source>
        <dbReference type="EMBL" id="KAF5839606.1"/>
    </source>
</evidence>